<dbReference type="STRING" id="641526.ADIWIN_3250"/>
<sequence>MATPPNSDKKIINTSDGNKAICLALKSTKNGSQINKTC</sequence>
<reference evidence="1 2" key="1">
    <citation type="journal article" date="2013" name="Genome Announc.">
        <title>Draft Genome Sequence of Winogradskyella psychrotolerans RS-3T, Isolated from the Marine Transect of Kongsfjorden, Ny-Alesund, Svalbard, Arctic Ocean.</title>
        <authorList>
            <person name="Kumar Pinnaka A."/>
            <person name="Ara S."/>
            <person name="Singh A."/>
            <person name="Shivaji S."/>
        </authorList>
    </citation>
    <scope>NUCLEOTIDE SEQUENCE [LARGE SCALE GENOMIC DNA]</scope>
    <source>
        <strain evidence="1 2">RS-3</strain>
    </source>
</reference>
<dbReference type="AlphaFoldDB" id="S7VM16"/>
<organism evidence="1 2">
    <name type="scientific">Winogradskyella psychrotolerans RS-3</name>
    <dbReference type="NCBI Taxonomy" id="641526"/>
    <lineage>
        <taxon>Bacteria</taxon>
        <taxon>Pseudomonadati</taxon>
        <taxon>Bacteroidota</taxon>
        <taxon>Flavobacteriia</taxon>
        <taxon>Flavobacteriales</taxon>
        <taxon>Flavobacteriaceae</taxon>
        <taxon>Winogradskyella</taxon>
    </lineage>
</organism>
<keyword evidence="2" id="KW-1185">Reference proteome</keyword>
<accession>S7VM16</accession>
<dbReference type="Proteomes" id="UP000014962">
    <property type="component" value="Unassembled WGS sequence"/>
</dbReference>
<proteinExistence type="predicted"/>
<comment type="caution">
    <text evidence="1">The sequence shown here is derived from an EMBL/GenBank/DDBJ whole genome shotgun (WGS) entry which is preliminary data.</text>
</comment>
<protein>
    <submittedName>
        <fullName evidence="1">Uncharacterized protein</fullName>
    </submittedName>
</protein>
<evidence type="ECO:0000313" key="1">
    <source>
        <dbReference type="EMBL" id="EPR71205.1"/>
    </source>
</evidence>
<dbReference type="EMBL" id="ATMR01000164">
    <property type="protein sequence ID" value="EPR71205.1"/>
    <property type="molecule type" value="Genomic_DNA"/>
</dbReference>
<gene>
    <name evidence="1" type="ORF">ADIWIN_3250</name>
</gene>
<evidence type="ECO:0000313" key="2">
    <source>
        <dbReference type="Proteomes" id="UP000014962"/>
    </source>
</evidence>
<name>S7VM16_9FLAO</name>